<dbReference type="Gene3D" id="3.30.700.10">
    <property type="entry name" value="Glycoprotein, Type 4 Pilin"/>
    <property type="match status" value="1"/>
</dbReference>
<reference evidence="2 3" key="1">
    <citation type="submission" date="2019-02" db="EMBL/GenBank/DDBJ databases">
        <title>Deep-cultivation of Planctomycetes and their phenomic and genomic characterization uncovers novel biology.</title>
        <authorList>
            <person name="Wiegand S."/>
            <person name="Jogler M."/>
            <person name="Boedeker C."/>
            <person name="Pinto D."/>
            <person name="Vollmers J."/>
            <person name="Rivas-Marin E."/>
            <person name="Kohn T."/>
            <person name="Peeters S.H."/>
            <person name="Heuer A."/>
            <person name="Rast P."/>
            <person name="Oberbeckmann S."/>
            <person name="Bunk B."/>
            <person name="Jeske O."/>
            <person name="Meyerdierks A."/>
            <person name="Storesund J.E."/>
            <person name="Kallscheuer N."/>
            <person name="Luecker S."/>
            <person name="Lage O.M."/>
            <person name="Pohl T."/>
            <person name="Merkel B.J."/>
            <person name="Hornburger P."/>
            <person name="Mueller R.-W."/>
            <person name="Bruemmer F."/>
            <person name="Labrenz M."/>
            <person name="Spormann A.M."/>
            <person name="Op den Camp H."/>
            <person name="Overmann J."/>
            <person name="Amann R."/>
            <person name="Jetten M.S.M."/>
            <person name="Mascher T."/>
            <person name="Medema M.H."/>
            <person name="Devos D.P."/>
            <person name="Kaster A.-K."/>
            <person name="Ovreas L."/>
            <person name="Rohde M."/>
            <person name="Galperin M.Y."/>
            <person name="Jogler C."/>
        </authorList>
    </citation>
    <scope>NUCLEOTIDE SEQUENCE [LARGE SCALE GENOMIC DNA]</scope>
    <source>
        <strain evidence="2 3">Mal52</strain>
    </source>
</reference>
<dbReference type="AlphaFoldDB" id="A0A517ZVF5"/>
<dbReference type="RefSeq" id="WP_145378952.1">
    <property type="nucleotide sequence ID" value="NZ_CP036276.1"/>
</dbReference>
<feature type="transmembrane region" description="Helical" evidence="1">
    <location>
        <begin position="21"/>
        <end position="43"/>
    </location>
</feature>
<sequence>MRNKHQTNNGDRRGGFTLVEMLIVIAIIAILAAITVTAIYATANSDRIRGAARQMQSAMQGAMAKAARAKKPIGVRLVRDPLDPTGTASQTISSMIFIEQLDDFDEGQILFEEVSGVLRYIHHVNAEPSWEELRNRGLLPDITRIKVTVAGTEQIYIVNTTETGTGDDNADRLILVSPETFTTAIPAGRIVPDPGNANFSFPYSEYKLEMGNGPLANQEPLEMPNGNVIDLSYSQVPAAWLEQQTVPDTTDPIPGGWVKVADLPASNEFILQRQIDIMFSPQGVVTGPLAAAGKIHLLLAEIEDTLVNRAPELAEGENIITSIYTNTGNIAAAPVDKTNPPAYYNFAESGEVAGR</sequence>
<keyword evidence="1" id="KW-0812">Transmembrane</keyword>
<dbReference type="InterPro" id="IPR045584">
    <property type="entry name" value="Pilin-like"/>
</dbReference>
<evidence type="ECO:0000313" key="2">
    <source>
        <dbReference type="EMBL" id="QDU46441.1"/>
    </source>
</evidence>
<dbReference type="KEGG" id="sdyn:Mal52_49620"/>
<name>A0A517ZVF5_9PLAN</name>
<dbReference type="NCBIfam" id="TIGR02532">
    <property type="entry name" value="IV_pilin_GFxxxE"/>
    <property type="match status" value="1"/>
</dbReference>
<dbReference type="InterPro" id="IPR012902">
    <property type="entry name" value="N_methyl_site"/>
</dbReference>
<dbReference type="Pfam" id="PF07963">
    <property type="entry name" value="N_methyl"/>
    <property type="match status" value="1"/>
</dbReference>
<dbReference type="Proteomes" id="UP000319383">
    <property type="component" value="Chromosome"/>
</dbReference>
<dbReference type="PROSITE" id="PS00409">
    <property type="entry name" value="PROKAR_NTER_METHYL"/>
    <property type="match status" value="1"/>
</dbReference>
<proteinExistence type="predicted"/>
<evidence type="ECO:0000313" key="3">
    <source>
        <dbReference type="Proteomes" id="UP000319383"/>
    </source>
</evidence>
<gene>
    <name evidence="2" type="ORF">Mal52_49620</name>
</gene>
<evidence type="ECO:0000256" key="1">
    <source>
        <dbReference type="SAM" id="Phobius"/>
    </source>
</evidence>
<keyword evidence="3" id="KW-1185">Reference proteome</keyword>
<dbReference type="EMBL" id="CP036276">
    <property type="protein sequence ID" value="QDU46441.1"/>
    <property type="molecule type" value="Genomic_DNA"/>
</dbReference>
<keyword evidence="1" id="KW-0472">Membrane</keyword>
<dbReference type="SUPFAM" id="SSF54523">
    <property type="entry name" value="Pili subunits"/>
    <property type="match status" value="1"/>
</dbReference>
<organism evidence="2 3">
    <name type="scientific">Symmachiella dynata</name>
    <dbReference type="NCBI Taxonomy" id="2527995"/>
    <lineage>
        <taxon>Bacteria</taxon>
        <taxon>Pseudomonadati</taxon>
        <taxon>Planctomycetota</taxon>
        <taxon>Planctomycetia</taxon>
        <taxon>Planctomycetales</taxon>
        <taxon>Planctomycetaceae</taxon>
        <taxon>Symmachiella</taxon>
    </lineage>
</organism>
<evidence type="ECO:0008006" key="4">
    <source>
        <dbReference type="Google" id="ProtNLM"/>
    </source>
</evidence>
<protein>
    <recommendedName>
        <fullName evidence="4">Prepilin-type N-terminal cleavage/methylation domain-containing protein</fullName>
    </recommendedName>
</protein>
<keyword evidence="1" id="KW-1133">Transmembrane helix</keyword>
<accession>A0A517ZVF5</accession>